<evidence type="ECO:0000313" key="1">
    <source>
        <dbReference type="EMBL" id="AAK84899.1"/>
    </source>
</evidence>
<gene>
    <name evidence="1" type="primary">env</name>
</gene>
<name>Q90RH5_HV1</name>
<reference evidence="1" key="1">
    <citation type="journal article" date="2002" name="AIDS Res. Hum. Retroviruses">
        <title>Genetic subtypes of HIV type 1 based on the vpu/env sequences in the Republic of Congo.</title>
        <authorList>
            <person name="Taniguchi Y."/>
            <person name="Takehisa J."/>
            <person name="Bikandou B."/>
            <person name="Mboudjeka I."/>
            <person name="N'Doundou-N'Kodia M.Y."/>
            <person name="Obengui"/>
            <person name="M'Pandi M."/>
            <person name="M'Pele P."/>
            <person name="Harada Y."/>
            <person name="Ido E."/>
            <person name="Hayami M."/>
            <person name="Ichimura H."/>
            <person name="Parra H.J."/>
        </authorList>
    </citation>
    <scope>NUCLEOTIDE SEQUENCE</scope>
    <source>
        <strain evidence="1">96CG12</strain>
    </source>
</reference>
<organismHost>
    <name type="scientific">Homo sapiens</name>
    <name type="common">Human</name>
    <dbReference type="NCBI Taxonomy" id="9606"/>
</organismHost>
<keyword evidence="1" id="KW-0946">Virion</keyword>
<sequence length="36" mass="4140">MRVREMQRNWQRLGKMGTLSLGMLLTCSAADNLWAT</sequence>
<organism evidence="1">
    <name type="scientific">Human immunodeficiency virus type 1</name>
    <name type="common">HIV-1</name>
    <dbReference type="NCBI Taxonomy" id="11676"/>
    <lineage>
        <taxon>Viruses</taxon>
        <taxon>Riboviria</taxon>
        <taxon>Pararnavirae</taxon>
        <taxon>Artverviricota</taxon>
        <taxon>Revtraviricetes</taxon>
        <taxon>Ortervirales</taxon>
        <taxon>Retroviridae</taxon>
        <taxon>Orthoretrovirinae</taxon>
        <taxon>Lentivirus</taxon>
        <taxon>Lentivirus humimdef1</taxon>
    </lineage>
</organism>
<proteinExistence type="predicted"/>
<dbReference type="EMBL" id="AF127545">
    <property type="protein sequence ID" value="AAK84899.1"/>
    <property type="molecule type" value="Genomic_DNA"/>
</dbReference>
<feature type="non-terminal residue" evidence="1">
    <location>
        <position position="36"/>
    </location>
</feature>
<accession>Q90RH5</accession>
<keyword evidence="1" id="KW-0261">Viral envelope protein</keyword>
<dbReference type="GO" id="GO:0019031">
    <property type="term" value="C:viral envelope"/>
    <property type="evidence" value="ECO:0007669"/>
    <property type="project" value="UniProtKB-KW"/>
</dbReference>
<protein>
    <submittedName>
        <fullName evidence="1">Envelope glycoprotein</fullName>
    </submittedName>
</protein>